<dbReference type="STRING" id="6832.A0A553PHB1"/>
<evidence type="ECO:0000256" key="1">
    <source>
        <dbReference type="ARBA" id="ARBA00022598"/>
    </source>
</evidence>
<gene>
    <name evidence="7" type="ORF">TCAL_03853</name>
</gene>
<dbReference type="OrthoDB" id="3633556at2759"/>
<dbReference type="GO" id="GO:0004467">
    <property type="term" value="F:long-chain fatty acid-CoA ligase activity"/>
    <property type="evidence" value="ECO:0007669"/>
    <property type="project" value="UniProtKB-EC"/>
</dbReference>
<evidence type="ECO:0000256" key="2">
    <source>
        <dbReference type="ARBA" id="ARBA00022832"/>
    </source>
</evidence>
<dbReference type="AlphaFoldDB" id="A0A553PHB1"/>
<dbReference type="EMBL" id="VCGU01000004">
    <property type="protein sequence ID" value="TRY77047.1"/>
    <property type="molecule type" value="Genomic_DNA"/>
</dbReference>
<dbReference type="Pfam" id="PF23562">
    <property type="entry name" value="AMP-binding_C_3"/>
    <property type="match status" value="1"/>
</dbReference>
<feature type="domain" description="AMP-dependent synthetase/ligase" evidence="6">
    <location>
        <begin position="91"/>
        <end position="539"/>
    </location>
</feature>
<name>A0A553PHB1_TIGCA</name>
<dbReference type="Proteomes" id="UP000318571">
    <property type="component" value="Chromosome 5"/>
</dbReference>
<keyword evidence="1" id="KW-0436">Ligase</keyword>
<feature type="compositionally biased region" description="Low complexity" evidence="5">
    <location>
        <begin position="804"/>
        <end position="815"/>
    </location>
</feature>
<protein>
    <recommendedName>
        <fullName evidence="4">long-chain-fatty-acid--CoA ligase</fullName>
        <ecNumber evidence="4">6.2.1.3</ecNumber>
    </recommendedName>
</protein>
<dbReference type="Pfam" id="PF00501">
    <property type="entry name" value="AMP-binding"/>
    <property type="match status" value="1"/>
</dbReference>
<dbReference type="InterPro" id="IPR000873">
    <property type="entry name" value="AMP-dep_synth/lig_dom"/>
</dbReference>
<keyword evidence="8" id="KW-1185">Reference proteome</keyword>
<evidence type="ECO:0000259" key="6">
    <source>
        <dbReference type="Pfam" id="PF00501"/>
    </source>
</evidence>
<dbReference type="PANTHER" id="PTHR43272:SF32">
    <property type="entry name" value="AMP-DEPENDENT SYNTHETASE_LIGASE DOMAIN-CONTAINING PROTEIN"/>
    <property type="match status" value="1"/>
</dbReference>
<evidence type="ECO:0000256" key="5">
    <source>
        <dbReference type="SAM" id="MobiDB-lite"/>
    </source>
</evidence>
<feature type="region of interest" description="Disordered" evidence="5">
    <location>
        <begin position="791"/>
        <end position="825"/>
    </location>
</feature>
<keyword evidence="2" id="KW-0276">Fatty acid metabolism</keyword>
<proteinExistence type="predicted"/>
<accession>A0A553PHB1</accession>
<organism evidence="7 8">
    <name type="scientific">Tigriopus californicus</name>
    <name type="common">Marine copepod</name>
    <dbReference type="NCBI Taxonomy" id="6832"/>
    <lineage>
        <taxon>Eukaryota</taxon>
        <taxon>Metazoa</taxon>
        <taxon>Ecdysozoa</taxon>
        <taxon>Arthropoda</taxon>
        <taxon>Crustacea</taxon>
        <taxon>Multicrustacea</taxon>
        <taxon>Hexanauplia</taxon>
        <taxon>Copepoda</taxon>
        <taxon>Harpacticoida</taxon>
        <taxon>Harpacticidae</taxon>
        <taxon>Tigriopus</taxon>
    </lineage>
</organism>
<sequence>MSKMRKARATSLKEPASRKASGMAHLLSALHQNAAAVVNSKSQLNGPDQVLISESFSTTRRNESVKVRHEDQGLGSEEPISIPTMFRDIYEAYPDTVALRAKCEGKLKEWTYEQYYEEVRVVARAFIHLGLHRHHSVAIMGANSPESVIANLGAIFAGGISMGLQRQLCSDDIAKIAIDAKADVIVVENEAILKRILLIQHKLPELRAIIQIQGEPSLSDKRRLHRTHKKHILSWTQALDIGKETNEGHLDDRLIRVAINQCCTLVYTSGASGGPKGIMLSHDNLTWSSKMLLGVLRAPGFNRLPSPGEEIILSLLPASSVTAHILDIYYTMSIAGTLCFYDEDILNDMSSFFDAVATIQPTVFCASPHIYERIYQRFRENRRQMSGFQKLFLDWSSSTVRMKHVRGRIPNQTANSGILNQWQTAMAKNTVCKKHKEALGFQARTVFLSIGEPMCKEILTFLAGYDIVIHEMYGYPETCGLLSANIPKRYCKLGTSGKAVPGVKVKLIPTQVVQPLIDDDHTEAGEIATWGRHIFMGYLNRDGDTKDCLTSDDWLKFGVAGLMDTDDFLLVQGKPSDWIRLKSGELISPQRIEQLVRLEIPSVQHVVLVGNGETHLAALLTLQTKIEEVSQTPTKELSEEAKRWCRHAKYDLHFVAEVVEKLELGLQHAFQAGIDRANLGASSLSHTIGDWRLIPEAFKYQTGELGLGMELIRPNVMENNITCIRSLFIHEGTVCSNDQSNLLQIQVTLSPQLSQIKEEDESKASSRTSIDRLRDEVVVIAKREQDTNEIETVEVHYDGEITESSETSDASSKSSFGRKISDSLNNNELSNDIVKARITRK</sequence>
<evidence type="ECO:0000313" key="7">
    <source>
        <dbReference type="EMBL" id="TRY77047.1"/>
    </source>
</evidence>
<dbReference type="InterPro" id="IPR042099">
    <property type="entry name" value="ANL_N_sf"/>
</dbReference>
<evidence type="ECO:0000313" key="8">
    <source>
        <dbReference type="Proteomes" id="UP000318571"/>
    </source>
</evidence>
<dbReference type="PANTHER" id="PTHR43272">
    <property type="entry name" value="LONG-CHAIN-FATTY-ACID--COA LIGASE"/>
    <property type="match status" value="1"/>
</dbReference>
<reference evidence="7 8" key="1">
    <citation type="journal article" date="2018" name="Nat. Ecol. Evol.">
        <title>Genomic signatures of mitonuclear coevolution across populations of Tigriopus californicus.</title>
        <authorList>
            <person name="Barreto F.S."/>
            <person name="Watson E.T."/>
            <person name="Lima T.G."/>
            <person name="Willett C.S."/>
            <person name="Edmands S."/>
            <person name="Li W."/>
            <person name="Burton R.S."/>
        </authorList>
    </citation>
    <scope>NUCLEOTIDE SEQUENCE [LARGE SCALE GENOMIC DNA]</scope>
    <source>
        <strain evidence="7 8">San Diego</strain>
    </source>
</reference>
<dbReference type="GO" id="GO:0016020">
    <property type="term" value="C:membrane"/>
    <property type="evidence" value="ECO:0007669"/>
    <property type="project" value="TreeGrafter"/>
</dbReference>
<dbReference type="Gene3D" id="3.40.50.12780">
    <property type="entry name" value="N-terminal domain of ligase-like"/>
    <property type="match status" value="1"/>
</dbReference>
<dbReference type="GO" id="GO:0005783">
    <property type="term" value="C:endoplasmic reticulum"/>
    <property type="evidence" value="ECO:0007669"/>
    <property type="project" value="TreeGrafter"/>
</dbReference>
<keyword evidence="3" id="KW-0443">Lipid metabolism</keyword>
<evidence type="ECO:0000256" key="3">
    <source>
        <dbReference type="ARBA" id="ARBA00023098"/>
    </source>
</evidence>
<comment type="caution">
    <text evidence="7">The sequence shown here is derived from an EMBL/GenBank/DDBJ whole genome shotgun (WGS) entry which is preliminary data.</text>
</comment>
<evidence type="ECO:0000256" key="4">
    <source>
        <dbReference type="ARBA" id="ARBA00026121"/>
    </source>
</evidence>
<dbReference type="EC" id="6.2.1.3" evidence="4"/>
<dbReference type="SUPFAM" id="SSF56801">
    <property type="entry name" value="Acetyl-CoA synthetase-like"/>
    <property type="match status" value="1"/>
</dbReference>